<sequence length="119" mass="14122">MSYRIIKFSFIQLLTIFSFILISQKLAFLIENEKQTFSELNKNIDDETNLEDDYTYLSATETFNESNFIAFPHLFKQKNNFTYLLKFEDYQSNIPTPPPELSPFPFAMLHKDPFLRDNS</sequence>
<name>A0ABW6HKG8_9FLAO</name>
<dbReference type="Proteomes" id="UP001600039">
    <property type="component" value="Unassembled WGS sequence"/>
</dbReference>
<reference evidence="1 2" key="1">
    <citation type="submission" date="2024-06" db="EMBL/GenBank/DDBJ databases">
        <title>Flavobacterium spp. isolated from glacier.</title>
        <authorList>
            <person name="Han D."/>
        </authorList>
    </citation>
    <scope>NUCLEOTIDE SEQUENCE [LARGE SCALE GENOMIC DNA]</scope>
    <source>
        <strain evidence="1 2">LB3P45</strain>
    </source>
</reference>
<evidence type="ECO:0000313" key="2">
    <source>
        <dbReference type="Proteomes" id="UP001600039"/>
    </source>
</evidence>
<keyword evidence="2" id="KW-1185">Reference proteome</keyword>
<proteinExistence type="predicted"/>
<evidence type="ECO:0000313" key="1">
    <source>
        <dbReference type="EMBL" id="MFE3847511.1"/>
    </source>
</evidence>
<accession>A0ABW6HKG8</accession>
<comment type="caution">
    <text evidence="1">The sequence shown here is derived from an EMBL/GenBank/DDBJ whole genome shotgun (WGS) entry which is preliminary data.</text>
</comment>
<dbReference type="RefSeq" id="WP_379850018.1">
    <property type="nucleotide sequence ID" value="NZ_JBHZQA010000003.1"/>
</dbReference>
<dbReference type="EMBL" id="JBHZQA010000003">
    <property type="protein sequence ID" value="MFE3847511.1"/>
    <property type="molecule type" value="Genomic_DNA"/>
</dbReference>
<gene>
    <name evidence="1" type="ORF">ACFX5D_05975</name>
</gene>
<organism evidence="1 2">
    <name type="scientific">Flavobacterium fructosi</name>
    <dbReference type="NCBI Taxonomy" id="3230416"/>
    <lineage>
        <taxon>Bacteria</taxon>
        <taxon>Pseudomonadati</taxon>
        <taxon>Bacteroidota</taxon>
        <taxon>Flavobacteriia</taxon>
        <taxon>Flavobacteriales</taxon>
        <taxon>Flavobacteriaceae</taxon>
        <taxon>Flavobacterium</taxon>
    </lineage>
</organism>
<protein>
    <submittedName>
        <fullName evidence="1">Uncharacterized protein</fullName>
    </submittedName>
</protein>